<keyword evidence="7 9" id="KW-0413">Isomerase</keyword>
<evidence type="ECO:0000256" key="6">
    <source>
        <dbReference type="ARBA" id="ARBA00023186"/>
    </source>
</evidence>
<evidence type="ECO:0000259" key="11">
    <source>
        <dbReference type="PROSITE" id="PS50059"/>
    </source>
</evidence>
<dbReference type="Pfam" id="PF00254">
    <property type="entry name" value="FKBP_C"/>
    <property type="match status" value="1"/>
</dbReference>
<evidence type="ECO:0000256" key="2">
    <source>
        <dbReference type="ARBA" id="ARBA00004496"/>
    </source>
</evidence>
<sequence>MHITKHKVAAIRYTLRNDAGEVLDSSEGGEPLYYLHGEHNLIPGMEEGLEGRQAGDKLNLSIPPEKGYGVRDPKNVHEVPKTAFGGSPVEVGMQFQADDGMVVTVKEVGPTSVKIDANHELAGETLHFDIEVVEVRDATDDELSHGHAHGPGGHH</sequence>
<evidence type="ECO:0000256" key="7">
    <source>
        <dbReference type="ARBA" id="ARBA00023235"/>
    </source>
</evidence>
<comment type="function">
    <text evidence="8">Also involved in hydrogenase metallocenter assembly, probably by participating in the nickel insertion step. This function in hydrogenase biosynthesis requires chaperone activity and the presence of the metal-binding domain, but not PPIase activity.</text>
</comment>
<name>A0ABS3JCS3_9BACT</name>
<evidence type="ECO:0000256" key="1">
    <source>
        <dbReference type="ARBA" id="ARBA00000971"/>
    </source>
</evidence>
<gene>
    <name evidence="12" type="ORF">J2I46_04320</name>
</gene>
<dbReference type="InterPro" id="IPR001179">
    <property type="entry name" value="PPIase_FKBP_dom"/>
</dbReference>
<dbReference type="PANTHER" id="PTHR47861:SF3">
    <property type="entry name" value="FKBP-TYPE PEPTIDYL-PROLYL CIS-TRANS ISOMERASE SLYD"/>
    <property type="match status" value="1"/>
</dbReference>
<evidence type="ECO:0000313" key="12">
    <source>
        <dbReference type="EMBL" id="MBO0947793.1"/>
    </source>
</evidence>
<feature type="domain" description="PPIase FKBP-type" evidence="11">
    <location>
        <begin position="6"/>
        <end position="83"/>
    </location>
</feature>
<keyword evidence="13" id="KW-1185">Reference proteome</keyword>
<evidence type="ECO:0000313" key="13">
    <source>
        <dbReference type="Proteomes" id="UP000664628"/>
    </source>
</evidence>
<comment type="caution">
    <text evidence="12">The sequence shown here is derived from an EMBL/GenBank/DDBJ whole genome shotgun (WGS) entry which is preliminary data.</text>
</comment>
<dbReference type="Proteomes" id="UP000664628">
    <property type="component" value="Unassembled WGS sequence"/>
</dbReference>
<dbReference type="GO" id="GO:0016853">
    <property type="term" value="F:isomerase activity"/>
    <property type="evidence" value="ECO:0007669"/>
    <property type="project" value="UniProtKB-KW"/>
</dbReference>
<keyword evidence="6" id="KW-0143">Chaperone</keyword>
<protein>
    <recommendedName>
        <fullName evidence="10">Peptidyl-prolyl cis-trans isomerase</fullName>
        <ecNumber evidence="10">5.2.1.8</ecNumber>
    </recommendedName>
</protein>
<evidence type="ECO:0000256" key="4">
    <source>
        <dbReference type="ARBA" id="ARBA00022490"/>
    </source>
</evidence>
<evidence type="ECO:0000256" key="5">
    <source>
        <dbReference type="ARBA" id="ARBA00023110"/>
    </source>
</evidence>
<dbReference type="InterPro" id="IPR046357">
    <property type="entry name" value="PPIase_dom_sf"/>
</dbReference>
<dbReference type="RefSeq" id="WP_207327693.1">
    <property type="nucleotide sequence ID" value="NZ_JAFMYW010000001.1"/>
</dbReference>
<dbReference type="EC" id="5.2.1.8" evidence="10"/>
<reference evidence="12 13" key="1">
    <citation type="submission" date="2021-03" db="EMBL/GenBank/DDBJ databases">
        <title>Fibrella sp. HMF5405 genome sequencing and assembly.</title>
        <authorList>
            <person name="Kang H."/>
            <person name="Kim H."/>
            <person name="Bae S."/>
            <person name="Joh K."/>
        </authorList>
    </citation>
    <scope>NUCLEOTIDE SEQUENCE [LARGE SCALE GENOMIC DNA]</scope>
    <source>
        <strain evidence="12 13">HMF5405</strain>
    </source>
</reference>
<dbReference type="SUPFAM" id="SSF54534">
    <property type="entry name" value="FKBP-like"/>
    <property type="match status" value="1"/>
</dbReference>
<dbReference type="PANTHER" id="PTHR47861">
    <property type="entry name" value="FKBP-TYPE PEPTIDYL-PROLYL CIS-TRANS ISOMERASE SLYD"/>
    <property type="match status" value="1"/>
</dbReference>
<evidence type="ECO:0000256" key="10">
    <source>
        <dbReference type="RuleBase" id="RU003915"/>
    </source>
</evidence>
<keyword evidence="5 9" id="KW-0697">Rotamase</keyword>
<dbReference type="Gene3D" id="3.10.50.40">
    <property type="match status" value="1"/>
</dbReference>
<dbReference type="PROSITE" id="PS50059">
    <property type="entry name" value="FKBP_PPIASE"/>
    <property type="match status" value="1"/>
</dbReference>
<comment type="similarity">
    <text evidence="3 10">Belongs to the FKBP-type PPIase family.</text>
</comment>
<accession>A0ABS3JCS3</accession>
<evidence type="ECO:0000256" key="3">
    <source>
        <dbReference type="ARBA" id="ARBA00006577"/>
    </source>
</evidence>
<evidence type="ECO:0000256" key="8">
    <source>
        <dbReference type="ARBA" id="ARBA00037071"/>
    </source>
</evidence>
<evidence type="ECO:0000256" key="9">
    <source>
        <dbReference type="PROSITE-ProRule" id="PRU00277"/>
    </source>
</evidence>
<comment type="catalytic activity">
    <reaction evidence="1 9 10">
        <text>[protein]-peptidylproline (omega=180) = [protein]-peptidylproline (omega=0)</text>
        <dbReference type="Rhea" id="RHEA:16237"/>
        <dbReference type="Rhea" id="RHEA-COMP:10747"/>
        <dbReference type="Rhea" id="RHEA-COMP:10748"/>
        <dbReference type="ChEBI" id="CHEBI:83833"/>
        <dbReference type="ChEBI" id="CHEBI:83834"/>
        <dbReference type="EC" id="5.2.1.8"/>
    </reaction>
</comment>
<keyword evidence="4" id="KW-0963">Cytoplasm</keyword>
<comment type="subcellular location">
    <subcellularLocation>
        <location evidence="2">Cytoplasm</location>
    </subcellularLocation>
</comment>
<proteinExistence type="inferred from homology"/>
<organism evidence="12 13">
    <name type="scientific">Fibrella forsythiae</name>
    <dbReference type="NCBI Taxonomy" id="2817061"/>
    <lineage>
        <taxon>Bacteria</taxon>
        <taxon>Pseudomonadati</taxon>
        <taxon>Bacteroidota</taxon>
        <taxon>Cytophagia</taxon>
        <taxon>Cytophagales</taxon>
        <taxon>Spirosomataceae</taxon>
        <taxon>Fibrella</taxon>
    </lineage>
</organism>
<dbReference type="EMBL" id="JAFMYW010000001">
    <property type="protein sequence ID" value="MBO0947793.1"/>
    <property type="molecule type" value="Genomic_DNA"/>
</dbReference>